<dbReference type="PANTHER" id="PTHR42996:SF1">
    <property type="entry name" value="PHOSPHATE-BINDING PROTEIN PSTS"/>
    <property type="match status" value="1"/>
</dbReference>
<feature type="compositionally biased region" description="Basic and acidic residues" evidence="1">
    <location>
        <begin position="22"/>
        <end position="32"/>
    </location>
</feature>
<feature type="compositionally biased region" description="Low complexity" evidence="1">
    <location>
        <begin position="7"/>
        <end position="17"/>
    </location>
</feature>
<feature type="compositionally biased region" description="Polar residues" evidence="1">
    <location>
        <begin position="188"/>
        <end position="198"/>
    </location>
</feature>
<organism evidence="2 3">
    <name type="scientific">Candidatus Accumulibacter proximus</name>
    <dbReference type="NCBI Taxonomy" id="2954385"/>
    <lineage>
        <taxon>Bacteria</taxon>
        <taxon>Pseudomonadati</taxon>
        <taxon>Pseudomonadota</taxon>
        <taxon>Betaproteobacteria</taxon>
        <taxon>Candidatus Accumulibacter</taxon>
    </lineage>
</organism>
<reference evidence="2 3" key="1">
    <citation type="submission" date="2020-10" db="EMBL/GenBank/DDBJ databases">
        <title>Connecting structure to function with the recovery of over 1000 high-quality activated sludge metagenome-assembled genomes encoding full-length rRNA genes using long-read sequencing.</title>
        <authorList>
            <person name="Singleton C.M."/>
            <person name="Petriglieri F."/>
            <person name="Kristensen J.M."/>
            <person name="Kirkegaard R.H."/>
            <person name="Michaelsen T.Y."/>
            <person name="Andersen M.H."/>
            <person name="Karst S.M."/>
            <person name="Dueholm M.S."/>
            <person name="Nielsen P.H."/>
            <person name="Albertsen M."/>
        </authorList>
    </citation>
    <scope>NUCLEOTIDE SEQUENCE [LARGE SCALE GENOMIC DNA]</scope>
    <source>
        <strain evidence="2">EsbW_18-Q3-R4-48_BATAC.285</strain>
    </source>
</reference>
<feature type="region of interest" description="Disordered" evidence="1">
    <location>
        <begin position="184"/>
        <end position="206"/>
    </location>
</feature>
<name>A0A935UHQ6_9PROT</name>
<protein>
    <submittedName>
        <fullName evidence="2">Substrate-binding domain-containing protein</fullName>
    </submittedName>
</protein>
<evidence type="ECO:0000313" key="3">
    <source>
        <dbReference type="Proteomes" id="UP000697998"/>
    </source>
</evidence>
<accession>A0A935UHQ6</accession>
<dbReference type="InterPro" id="IPR050962">
    <property type="entry name" value="Phosphate-bind_PstS"/>
</dbReference>
<dbReference type="AlphaFoldDB" id="A0A935UHQ6"/>
<evidence type="ECO:0000313" key="2">
    <source>
        <dbReference type="EMBL" id="MBK7675984.1"/>
    </source>
</evidence>
<sequence>MLATTALPRSLWSSPLPLRRKSSTDRLRRQSGADHWPGSGSRQEDRQCDGDYQSKGGGAGVQDFLNKTVDFAASDSAMEGEDIAKIAKKACKLTLPMTAGEVVLATTSRKSQGLQAARATVSSTSSWARSPVGTTSGSPPPIPASVFRSADQYGCRPCRDSSGTTAVFIKHLATINAEFNKALGPKGNTVNWPASDNSSSRRRTMG</sequence>
<dbReference type="SUPFAM" id="SSF53850">
    <property type="entry name" value="Periplasmic binding protein-like II"/>
    <property type="match status" value="1"/>
</dbReference>
<dbReference type="Proteomes" id="UP000697998">
    <property type="component" value="Unassembled WGS sequence"/>
</dbReference>
<dbReference type="EMBL" id="JADJMH010000015">
    <property type="protein sequence ID" value="MBK7675984.1"/>
    <property type="molecule type" value="Genomic_DNA"/>
</dbReference>
<evidence type="ECO:0000256" key="1">
    <source>
        <dbReference type="SAM" id="MobiDB-lite"/>
    </source>
</evidence>
<dbReference type="PANTHER" id="PTHR42996">
    <property type="entry name" value="PHOSPHATE-BINDING PROTEIN PSTS"/>
    <property type="match status" value="1"/>
</dbReference>
<comment type="caution">
    <text evidence="2">The sequence shown here is derived from an EMBL/GenBank/DDBJ whole genome shotgun (WGS) entry which is preliminary data.</text>
</comment>
<proteinExistence type="predicted"/>
<dbReference type="Gene3D" id="3.40.190.10">
    <property type="entry name" value="Periplasmic binding protein-like II"/>
    <property type="match status" value="2"/>
</dbReference>
<feature type="region of interest" description="Disordered" evidence="1">
    <location>
        <begin position="1"/>
        <end position="59"/>
    </location>
</feature>
<gene>
    <name evidence="2" type="ORF">IPJ27_15195</name>
</gene>